<dbReference type="Proteomes" id="UP000245884">
    <property type="component" value="Unassembled WGS sequence"/>
</dbReference>
<evidence type="ECO:0000313" key="3">
    <source>
        <dbReference type="Proteomes" id="UP000245884"/>
    </source>
</evidence>
<evidence type="ECO:0000259" key="1">
    <source>
        <dbReference type="Pfam" id="PF01266"/>
    </source>
</evidence>
<gene>
    <name evidence="2" type="ORF">BDZ90DRAFT_1946</name>
</gene>
<dbReference type="InterPro" id="IPR006076">
    <property type="entry name" value="FAD-dep_OxRdtase"/>
</dbReference>
<dbReference type="OrthoDB" id="498204at2759"/>
<protein>
    <submittedName>
        <fullName evidence="2">FAD dependent oxidoreductase</fullName>
    </submittedName>
</protein>
<dbReference type="STRING" id="1569628.A0A316V1B4"/>
<keyword evidence="3" id="KW-1185">Reference proteome</keyword>
<sequence>MATDTSQRRIVIVGGGIMGTSTLYHLAHSPSLAPQTHISLVEAASSLAPAASGRSGGFLAQDWHGAATASIADLSYRLHRELAEKDGGGEKWGWREVDTMSVRFDDSKSKASNKLPSSLQWVKAEHVTKASNMGGGGTTAQVTPLPLVNHLAEEAEKKLKERGRTFDLLLNNYAEKATIKDGRIESLDVESTSSGSDATLPCTDLILSAGPWMGQLVPSLFPRPFINSHRFLSSASHIDGSRAHSVVIRGSAPTSNHCLFTDMSFQSTKGGRQKAAAPEVYARADGTVYVCGGSDDVPLPRLASEVKHDSRKTADLLEQAAHLSPHVLDTTSGPKAGATVEKEQACYLPIAERSDFIVAGDKKSGVWVGGGGASCWGITMGLGTGKCVSEMVLDGTVKSADVSMLQG</sequence>
<dbReference type="Gene3D" id="3.50.50.60">
    <property type="entry name" value="FAD/NAD(P)-binding domain"/>
    <property type="match status" value="1"/>
</dbReference>
<dbReference type="GO" id="GO:0005770">
    <property type="term" value="C:late endosome"/>
    <property type="evidence" value="ECO:0007669"/>
    <property type="project" value="TreeGrafter"/>
</dbReference>
<dbReference type="PANTHER" id="PTHR13847:SF150">
    <property type="entry name" value="OXIDOREDUCTASE TDA3-RELATED"/>
    <property type="match status" value="1"/>
</dbReference>
<reference evidence="2 3" key="1">
    <citation type="journal article" date="2018" name="Mol. Biol. Evol.">
        <title>Broad Genomic Sampling Reveals a Smut Pathogenic Ancestry of the Fungal Clade Ustilaginomycotina.</title>
        <authorList>
            <person name="Kijpornyongpan T."/>
            <person name="Mondo S.J."/>
            <person name="Barry K."/>
            <person name="Sandor L."/>
            <person name="Lee J."/>
            <person name="Lipzen A."/>
            <person name="Pangilinan J."/>
            <person name="LaButti K."/>
            <person name="Hainaut M."/>
            <person name="Henrissat B."/>
            <person name="Grigoriev I.V."/>
            <person name="Spatafora J.W."/>
            <person name="Aime M.C."/>
        </authorList>
    </citation>
    <scope>NUCLEOTIDE SEQUENCE [LARGE SCALE GENOMIC DNA]</scope>
    <source>
        <strain evidence="2 3">MCA 5214</strain>
    </source>
</reference>
<dbReference type="InterPro" id="IPR036188">
    <property type="entry name" value="FAD/NAD-bd_sf"/>
</dbReference>
<proteinExistence type="predicted"/>
<dbReference type="Gene3D" id="3.30.9.10">
    <property type="entry name" value="D-Amino Acid Oxidase, subunit A, domain 2"/>
    <property type="match status" value="1"/>
</dbReference>
<dbReference type="SUPFAM" id="SSF51905">
    <property type="entry name" value="FAD/NAD(P)-binding domain"/>
    <property type="match status" value="1"/>
</dbReference>
<accession>A0A316V1B4</accession>
<dbReference type="Pfam" id="PF01266">
    <property type="entry name" value="DAO"/>
    <property type="match status" value="1"/>
</dbReference>
<dbReference type="EMBL" id="KZ819662">
    <property type="protein sequence ID" value="PWN29973.1"/>
    <property type="molecule type" value="Genomic_DNA"/>
</dbReference>
<dbReference type="GO" id="GO:0005829">
    <property type="term" value="C:cytosol"/>
    <property type="evidence" value="ECO:0007669"/>
    <property type="project" value="GOC"/>
</dbReference>
<dbReference type="RefSeq" id="XP_025364585.1">
    <property type="nucleotide sequence ID" value="XM_025503903.1"/>
</dbReference>
<dbReference type="AlphaFoldDB" id="A0A316V1B4"/>
<dbReference type="GO" id="GO:0042147">
    <property type="term" value="P:retrograde transport, endosome to Golgi"/>
    <property type="evidence" value="ECO:0007669"/>
    <property type="project" value="TreeGrafter"/>
</dbReference>
<dbReference type="GeneID" id="37025726"/>
<feature type="domain" description="FAD dependent oxidoreductase" evidence="1">
    <location>
        <begin position="9"/>
        <end position="391"/>
    </location>
</feature>
<evidence type="ECO:0000313" key="2">
    <source>
        <dbReference type="EMBL" id="PWN29973.1"/>
    </source>
</evidence>
<dbReference type="PANTHER" id="PTHR13847">
    <property type="entry name" value="SARCOSINE DEHYDROGENASE-RELATED"/>
    <property type="match status" value="1"/>
</dbReference>
<organism evidence="2 3">
    <name type="scientific">Jaminaea rosea</name>
    <dbReference type="NCBI Taxonomy" id="1569628"/>
    <lineage>
        <taxon>Eukaryota</taxon>
        <taxon>Fungi</taxon>
        <taxon>Dikarya</taxon>
        <taxon>Basidiomycota</taxon>
        <taxon>Ustilaginomycotina</taxon>
        <taxon>Exobasidiomycetes</taxon>
        <taxon>Microstromatales</taxon>
        <taxon>Microstromatales incertae sedis</taxon>
        <taxon>Jaminaea</taxon>
    </lineage>
</organism>
<name>A0A316V1B4_9BASI</name>